<dbReference type="Pfam" id="PF00196">
    <property type="entry name" value="GerE"/>
    <property type="match status" value="1"/>
</dbReference>
<evidence type="ECO:0000313" key="5">
    <source>
        <dbReference type="EMBL" id="XAU14014.1"/>
    </source>
</evidence>
<reference evidence="5 6" key="1">
    <citation type="submission" date="2024-03" db="EMBL/GenBank/DDBJ databases">
        <title>Sulfurimonas sp. HSL3-1.</title>
        <authorList>
            <person name="Wang S."/>
        </authorList>
    </citation>
    <scope>NUCLEOTIDE SEQUENCE [LARGE SCALE GENOMIC DNA]</scope>
    <source>
        <strain evidence="5 6">HSL3-1</strain>
    </source>
</reference>
<keyword evidence="1" id="KW-0805">Transcription regulation</keyword>
<dbReference type="PANTHER" id="PTHR44688">
    <property type="entry name" value="DNA-BINDING TRANSCRIPTIONAL ACTIVATOR DEVR_DOSR"/>
    <property type="match status" value="1"/>
</dbReference>
<evidence type="ECO:0000256" key="1">
    <source>
        <dbReference type="ARBA" id="ARBA00023015"/>
    </source>
</evidence>
<dbReference type="PROSITE" id="PS50043">
    <property type="entry name" value="HTH_LUXR_2"/>
    <property type="match status" value="1"/>
</dbReference>
<sequence>MFQDLGALYGALDKAHPAVVLFDYDGNIGELEELLQFLKGTKSAVMAMNSSPVYSDGILLLKEGARALLNTYASANNINQAVKAVVGGNIWLYPEFIQMMIRQNSMMAAQRQEALDPLSARERELAEMVALGMSNKEIAQTADITEQTVKTHLKTVYEKLGVASRLELAIMVNNARR</sequence>
<dbReference type="CDD" id="cd06170">
    <property type="entry name" value="LuxR_C_like"/>
    <property type="match status" value="1"/>
</dbReference>
<dbReference type="InterPro" id="IPR016032">
    <property type="entry name" value="Sig_transdc_resp-reg_C-effctor"/>
</dbReference>
<dbReference type="PRINTS" id="PR00038">
    <property type="entry name" value="HTHLUXR"/>
</dbReference>
<dbReference type="Proteomes" id="UP001447842">
    <property type="component" value="Chromosome"/>
</dbReference>
<gene>
    <name evidence="5" type="ORF">WCY31_07055</name>
</gene>
<keyword evidence="2" id="KW-0238">DNA-binding</keyword>
<dbReference type="EMBL" id="CP147920">
    <property type="protein sequence ID" value="XAU14014.1"/>
    <property type="molecule type" value="Genomic_DNA"/>
</dbReference>
<dbReference type="Gene3D" id="1.10.10.10">
    <property type="entry name" value="Winged helix-like DNA-binding domain superfamily/Winged helix DNA-binding domain"/>
    <property type="match status" value="1"/>
</dbReference>
<dbReference type="Gene3D" id="3.40.50.2300">
    <property type="match status" value="1"/>
</dbReference>
<dbReference type="SUPFAM" id="SSF46894">
    <property type="entry name" value="C-terminal effector domain of the bipartite response regulators"/>
    <property type="match status" value="1"/>
</dbReference>
<proteinExistence type="predicted"/>
<dbReference type="InterPro" id="IPR000792">
    <property type="entry name" value="Tscrpt_reg_LuxR_C"/>
</dbReference>
<name>A0ABZ3H6S9_9BACT</name>
<keyword evidence="6" id="KW-1185">Reference proteome</keyword>
<evidence type="ECO:0000256" key="2">
    <source>
        <dbReference type="ARBA" id="ARBA00023125"/>
    </source>
</evidence>
<dbReference type="PANTHER" id="PTHR44688:SF16">
    <property type="entry name" value="DNA-BINDING TRANSCRIPTIONAL ACTIVATOR DEVR_DOSR"/>
    <property type="match status" value="1"/>
</dbReference>
<feature type="domain" description="HTH luxR-type" evidence="4">
    <location>
        <begin position="111"/>
        <end position="176"/>
    </location>
</feature>
<accession>A0ABZ3H6S9</accession>
<evidence type="ECO:0000256" key="3">
    <source>
        <dbReference type="ARBA" id="ARBA00023163"/>
    </source>
</evidence>
<evidence type="ECO:0000313" key="6">
    <source>
        <dbReference type="Proteomes" id="UP001447842"/>
    </source>
</evidence>
<protein>
    <submittedName>
        <fullName evidence="5">Response regulator transcription factor</fullName>
    </submittedName>
</protein>
<dbReference type="InterPro" id="IPR036388">
    <property type="entry name" value="WH-like_DNA-bd_sf"/>
</dbReference>
<dbReference type="RefSeq" id="WP_345971843.1">
    <property type="nucleotide sequence ID" value="NZ_CP147920.1"/>
</dbReference>
<organism evidence="5 6">
    <name type="scientific">Sulfurimonas diazotrophicus</name>
    <dbReference type="NCBI Taxonomy" id="3131939"/>
    <lineage>
        <taxon>Bacteria</taxon>
        <taxon>Pseudomonadati</taxon>
        <taxon>Campylobacterota</taxon>
        <taxon>Epsilonproteobacteria</taxon>
        <taxon>Campylobacterales</taxon>
        <taxon>Sulfurimonadaceae</taxon>
        <taxon>Sulfurimonas</taxon>
    </lineage>
</organism>
<dbReference type="SMART" id="SM00421">
    <property type="entry name" value="HTH_LUXR"/>
    <property type="match status" value="1"/>
</dbReference>
<evidence type="ECO:0000259" key="4">
    <source>
        <dbReference type="PROSITE" id="PS50043"/>
    </source>
</evidence>
<keyword evidence="3" id="KW-0804">Transcription</keyword>